<dbReference type="Proteomes" id="UP000317648">
    <property type="component" value="Chromosome"/>
</dbReference>
<evidence type="ECO:0000259" key="6">
    <source>
        <dbReference type="Pfam" id="PF07940"/>
    </source>
</evidence>
<protein>
    <submittedName>
        <fullName evidence="7">Heparin-sulfate lyase</fullName>
        <ecNumber evidence="7">4.2.2.8</ecNumber>
    </submittedName>
</protein>
<dbReference type="Gene3D" id="2.70.98.70">
    <property type="match status" value="1"/>
</dbReference>
<dbReference type="KEGG" id="lcre:Pla8534_44780"/>
<dbReference type="InterPro" id="IPR008929">
    <property type="entry name" value="Chondroitin_lyas"/>
</dbReference>
<gene>
    <name evidence="7" type="primary">hepC</name>
    <name evidence="7" type="ORF">Pla8534_44780</name>
</gene>
<evidence type="ECO:0000259" key="5">
    <source>
        <dbReference type="Pfam" id="PF05426"/>
    </source>
</evidence>
<dbReference type="PANTHER" id="PTHR39210">
    <property type="entry name" value="HEPARIN-SULFATE LYASE"/>
    <property type="match status" value="1"/>
</dbReference>
<evidence type="ECO:0000256" key="4">
    <source>
        <dbReference type="ARBA" id="ARBA00023239"/>
    </source>
</evidence>
<dbReference type="Pfam" id="PF05426">
    <property type="entry name" value="Alginate_lyase"/>
    <property type="match status" value="1"/>
</dbReference>
<proteinExistence type="predicted"/>
<evidence type="ECO:0000256" key="1">
    <source>
        <dbReference type="ARBA" id="ARBA00004418"/>
    </source>
</evidence>
<dbReference type="PANTHER" id="PTHR39210:SF1">
    <property type="entry name" value="HEPARIN-SULFATE LYASE"/>
    <property type="match status" value="1"/>
</dbReference>
<dbReference type="Pfam" id="PF07940">
    <property type="entry name" value="Hepar_II_III_C"/>
    <property type="match status" value="1"/>
</dbReference>
<reference evidence="7 8" key="1">
    <citation type="submission" date="2019-02" db="EMBL/GenBank/DDBJ databases">
        <title>Deep-cultivation of Planctomycetes and their phenomic and genomic characterization uncovers novel biology.</title>
        <authorList>
            <person name="Wiegand S."/>
            <person name="Jogler M."/>
            <person name="Boedeker C."/>
            <person name="Pinto D."/>
            <person name="Vollmers J."/>
            <person name="Rivas-Marin E."/>
            <person name="Kohn T."/>
            <person name="Peeters S.H."/>
            <person name="Heuer A."/>
            <person name="Rast P."/>
            <person name="Oberbeckmann S."/>
            <person name="Bunk B."/>
            <person name="Jeske O."/>
            <person name="Meyerdierks A."/>
            <person name="Storesund J.E."/>
            <person name="Kallscheuer N."/>
            <person name="Luecker S."/>
            <person name="Lage O.M."/>
            <person name="Pohl T."/>
            <person name="Merkel B.J."/>
            <person name="Hornburger P."/>
            <person name="Mueller R.-W."/>
            <person name="Bruemmer F."/>
            <person name="Labrenz M."/>
            <person name="Spormann A.M."/>
            <person name="Op den Camp H."/>
            <person name="Overmann J."/>
            <person name="Amann R."/>
            <person name="Jetten M.S.M."/>
            <person name="Mascher T."/>
            <person name="Medema M.H."/>
            <person name="Devos D.P."/>
            <person name="Kaster A.-K."/>
            <person name="Ovreas L."/>
            <person name="Rohde M."/>
            <person name="Galperin M.Y."/>
            <person name="Jogler C."/>
        </authorList>
    </citation>
    <scope>NUCLEOTIDE SEQUENCE [LARGE SCALE GENOMIC DNA]</scope>
    <source>
        <strain evidence="7 8">Pla85_3_4</strain>
    </source>
</reference>
<dbReference type="SUPFAM" id="SSF48230">
    <property type="entry name" value="Chondroitin AC/alginate lyase"/>
    <property type="match status" value="1"/>
</dbReference>
<accession>A0A518DXS5</accession>
<evidence type="ECO:0000313" key="7">
    <source>
        <dbReference type="EMBL" id="QDU96657.1"/>
    </source>
</evidence>
<keyword evidence="4 7" id="KW-0456">Lyase</keyword>
<dbReference type="EMBL" id="CP036433">
    <property type="protein sequence ID" value="QDU96657.1"/>
    <property type="molecule type" value="Genomic_DNA"/>
</dbReference>
<keyword evidence="3" id="KW-0574">Periplasm</keyword>
<evidence type="ECO:0000256" key="2">
    <source>
        <dbReference type="ARBA" id="ARBA00022729"/>
    </source>
</evidence>
<comment type="subcellular location">
    <subcellularLocation>
        <location evidence="1">Periplasm</location>
    </subcellularLocation>
</comment>
<dbReference type="InterPro" id="IPR008397">
    <property type="entry name" value="Alginate_lyase_dom"/>
</dbReference>
<name>A0A518DXS5_9BACT</name>
<dbReference type="InterPro" id="IPR012480">
    <property type="entry name" value="Hepar_II_III_C"/>
</dbReference>
<evidence type="ECO:0000256" key="3">
    <source>
        <dbReference type="ARBA" id="ARBA00022764"/>
    </source>
</evidence>
<dbReference type="Gene3D" id="1.50.10.100">
    <property type="entry name" value="Chondroitin AC/alginate lyase"/>
    <property type="match status" value="1"/>
</dbReference>
<keyword evidence="8" id="KW-1185">Reference proteome</keyword>
<keyword evidence="2" id="KW-0732">Signal</keyword>
<sequence length="673" mass="75045">MAALCLLLAAFEGRAAEPVFPPHPRLATSAEEWRADQAADDFAARRDASVKAAASLLAQPLPLPEGFGSWVFYYACPDDGADLRMLSLTEHECPRCKKKYGDPRTNAAYRCLMHHQLEHGALKLAWAYAYSGDDRYAVEVRRILLHLADEYATYPARQDRWGRTGWFAPLGGRRYVQSLDEAVGVIRLAKAYDLTCNAKAWSADDREKVERDFFRATAKTLLAFNQGINNHQTWYNAGLMAIASVLADAEMVEQVLTMRGGFRDQLQRSLGDDGLWYEGAMAYQNYALQAMVEIVDAGRRMGLPLQDEPRFKALLLSSLKVAYPNGQYPAINDSDPLHFRSFNWSYEWAFRTYGDPAFAQAAAWGNPAKLKALLGPQAEPEWPLETASIDLANVGLAVLRAGKGAEQTCVFFDYGRHGEGHGHYDKLNITLFANGREWLLDPGRIGYSFKEYKSWVKHTVAHNTVVIDESNQWATTGKLRWLQTGDDWSACSGECDTAWLGVHLQRSLWLSPQLLIEVFEVQAGRDLQMDWLAHAVTEPVASVQERTSAAVDRVGKGPGYKHLTETLQWDVQGDSQWDFPAGKQRLRIWLPAAAEEEVYTGIGVGSRADQKAPFLLRRRQGKTARFVTVYDLGGDGKGVTRVQATNGKEPTIRVVGSQGTRSVVFTADGVRVE</sequence>
<dbReference type="GO" id="GO:0015021">
    <property type="term" value="F:heparin-sulfate lyase activity"/>
    <property type="evidence" value="ECO:0007669"/>
    <property type="project" value="UniProtKB-EC"/>
</dbReference>
<dbReference type="AlphaFoldDB" id="A0A518DXS5"/>
<feature type="domain" description="Heparinase II/III-like C-terminal" evidence="6">
    <location>
        <begin position="387"/>
        <end position="551"/>
    </location>
</feature>
<feature type="domain" description="Alginate lyase" evidence="5">
    <location>
        <begin position="117"/>
        <end position="306"/>
    </location>
</feature>
<dbReference type="RefSeq" id="WP_197442470.1">
    <property type="nucleotide sequence ID" value="NZ_CP036433.1"/>
</dbReference>
<dbReference type="EC" id="4.2.2.8" evidence="7"/>
<dbReference type="GO" id="GO:0042597">
    <property type="term" value="C:periplasmic space"/>
    <property type="evidence" value="ECO:0007669"/>
    <property type="project" value="UniProtKB-SubCell"/>
</dbReference>
<organism evidence="7 8">
    <name type="scientific">Lignipirellula cremea</name>
    <dbReference type="NCBI Taxonomy" id="2528010"/>
    <lineage>
        <taxon>Bacteria</taxon>
        <taxon>Pseudomonadati</taxon>
        <taxon>Planctomycetota</taxon>
        <taxon>Planctomycetia</taxon>
        <taxon>Pirellulales</taxon>
        <taxon>Pirellulaceae</taxon>
        <taxon>Lignipirellula</taxon>
    </lineage>
</organism>
<evidence type="ECO:0000313" key="8">
    <source>
        <dbReference type="Proteomes" id="UP000317648"/>
    </source>
</evidence>